<feature type="transmembrane region" description="Helical" evidence="9">
    <location>
        <begin position="233"/>
        <end position="255"/>
    </location>
</feature>
<gene>
    <name evidence="10" type="primary">brnQ</name>
    <name evidence="10" type="ORF">INF20_06380</name>
</gene>
<feature type="transmembrane region" description="Helical" evidence="9">
    <location>
        <begin position="79"/>
        <end position="102"/>
    </location>
</feature>
<organism evidence="10 11">
    <name type="scientific">Gallibacter intestinalis</name>
    <dbReference type="NCBI Taxonomy" id="2779356"/>
    <lineage>
        <taxon>Bacteria</taxon>
        <taxon>Bacillati</taxon>
        <taxon>Bacillota</taxon>
        <taxon>Clostridia</taxon>
        <taxon>Eubacteriales</taxon>
        <taxon>Eubacteriaceae</taxon>
        <taxon>Gallibacter</taxon>
    </lineage>
</organism>
<feature type="transmembrane region" description="Helical" evidence="9">
    <location>
        <begin position="40"/>
        <end position="67"/>
    </location>
</feature>
<evidence type="ECO:0000256" key="7">
    <source>
        <dbReference type="ARBA" id="ARBA00022989"/>
    </source>
</evidence>
<evidence type="ECO:0000256" key="5">
    <source>
        <dbReference type="ARBA" id="ARBA00022692"/>
    </source>
</evidence>
<evidence type="ECO:0000256" key="9">
    <source>
        <dbReference type="RuleBase" id="RU362122"/>
    </source>
</evidence>
<feature type="transmembrane region" description="Helical" evidence="9">
    <location>
        <begin position="205"/>
        <end position="221"/>
    </location>
</feature>
<dbReference type="PANTHER" id="PTHR30588">
    <property type="entry name" value="BRANCHED-CHAIN AMINO ACID TRANSPORT SYSTEM 2 CARRIER PROTEIN"/>
    <property type="match status" value="1"/>
</dbReference>
<dbReference type="Pfam" id="PF05525">
    <property type="entry name" value="Branch_AA_trans"/>
    <property type="match status" value="1"/>
</dbReference>
<evidence type="ECO:0000313" key="10">
    <source>
        <dbReference type="EMBL" id="MBE5035898.1"/>
    </source>
</evidence>
<keyword evidence="11" id="KW-1185">Reference proteome</keyword>
<evidence type="ECO:0000313" key="11">
    <source>
        <dbReference type="Proteomes" id="UP001516588"/>
    </source>
</evidence>
<evidence type="ECO:0000256" key="4">
    <source>
        <dbReference type="ARBA" id="ARBA00022475"/>
    </source>
</evidence>
<comment type="subcellular location">
    <subcellularLocation>
        <location evidence="1 9">Cell membrane</location>
        <topology evidence="1 9">Multi-pass membrane protein</topology>
    </subcellularLocation>
</comment>
<keyword evidence="6 9" id="KW-0029">Amino-acid transport</keyword>
<keyword evidence="5 9" id="KW-0812">Transmembrane</keyword>
<dbReference type="RefSeq" id="WP_226385547.1">
    <property type="nucleotide sequence ID" value="NZ_JADCKA010000011.1"/>
</dbReference>
<dbReference type="EMBL" id="JADCKA010000011">
    <property type="protein sequence ID" value="MBE5035898.1"/>
    <property type="molecule type" value="Genomic_DNA"/>
</dbReference>
<comment type="similarity">
    <text evidence="2 9">Belongs to the branched chain amino acid transporter family.</text>
</comment>
<sequence>MQKNKTKDIIIVGFALFAIFFGAGNLIFPPYLGVMSGSDWATSAIGFLIADPVFPVLGVIATAMVGGMADDMGKRVGHGFAVALGFISVTVLCVLFAVPRTAATTHEVFTVQVFGDGTIESVSPWITSLIFFILSWICVVRSAKVVDIIGKFLTPVLLIILIGTIIIAIFNPAGEMAAGSPGLEQGMIDSLFIKGFTEGYQTMDALGSALMAGIVVTDLINKGYNDEKERFKVSIGVGIVAAVLLAIIYGGLTYVGATMSGDPMYANEYLPADNRTGILVGIFTEMYGAAGKWAIGIATALACLTTSVGLTGVAGNFFTRVFKKDEKFYQIIVTCSTILAFFISLFGVNTIINFAVPVLAILYPIYMCLFVVTLFDKFIKYNWTYTGAVIFVAIISIPKGIAQLFAMNGWETPGFLVSITDLYAKIPLAGIDMNWIIPAIVGMIVFTIISAVGHVGKTRDNQ</sequence>
<feature type="transmembrane region" description="Helical" evidence="9">
    <location>
        <begin position="354"/>
        <end position="375"/>
    </location>
</feature>
<protein>
    <recommendedName>
        <fullName evidence="9">Branched-chain amino acid transport system carrier protein</fullName>
    </recommendedName>
</protein>
<keyword evidence="4" id="KW-1003">Cell membrane</keyword>
<feature type="transmembrane region" description="Helical" evidence="9">
    <location>
        <begin position="387"/>
        <end position="406"/>
    </location>
</feature>
<evidence type="ECO:0000256" key="2">
    <source>
        <dbReference type="ARBA" id="ARBA00008540"/>
    </source>
</evidence>
<feature type="transmembrane region" description="Helical" evidence="9">
    <location>
        <begin position="152"/>
        <end position="170"/>
    </location>
</feature>
<feature type="transmembrane region" description="Helical" evidence="9">
    <location>
        <begin position="293"/>
        <end position="316"/>
    </location>
</feature>
<evidence type="ECO:0000256" key="3">
    <source>
        <dbReference type="ARBA" id="ARBA00022448"/>
    </source>
</evidence>
<keyword evidence="3 9" id="KW-0813">Transport</keyword>
<dbReference type="Proteomes" id="UP001516588">
    <property type="component" value="Unassembled WGS sequence"/>
</dbReference>
<keyword evidence="8 9" id="KW-0472">Membrane</keyword>
<feature type="transmembrane region" description="Helical" evidence="9">
    <location>
        <begin position="122"/>
        <end position="140"/>
    </location>
</feature>
<reference evidence="10 11" key="1">
    <citation type="submission" date="2020-10" db="EMBL/GenBank/DDBJ databases">
        <title>ChiBAC.</title>
        <authorList>
            <person name="Zenner C."/>
            <person name="Hitch T.C.A."/>
            <person name="Clavel T."/>
        </authorList>
    </citation>
    <scope>NUCLEOTIDE SEQUENCE [LARGE SCALE GENOMIC DNA]</scope>
    <source>
        <strain evidence="10 11">DSM 108706</strain>
    </source>
</reference>
<evidence type="ECO:0000256" key="8">
    <source>
        <dbReference type="ARBA" id="ARBA00023136"/>
    </source>
</evidence>
<dbReference type="PANTHER" id="PTHR30588:SF0">
    <property type="entry name" value="BRANCHED-CHAIN AMINO ACID PERMEASE BRNQ"/>
    <property type="match status" value="1"/>
</dbReference>
<evidence type="ECO:0000256" key="6">
    <source>
        <dbReference type="ARBA" id="ARBA00022970"/>
    </source>
</evidence>
<proteinExistence type="inferred from homology"/>
<name>A0ABR9QYB7_9FIRM</name>
<dbReference type="NCBIfam" id="TIGR00796">
    <property type="entry name" value="livcs"/>
    <property type="match status" value="1"/>
</dbReference>
<comment type="function">
    <text evidence="9">Component of the transport system for branched-chain amino acids.</text>
</comment>
<comment type="caution">
    <text evidence="10">The sequence shown here is derived from an EMBL/GenBank/DDBJ whole genome shotgun (WGS) entry which is preliminary data.</text>
</comment>
<feature type="transmembrane region" description="Helical" evidence="9">
    <location>
        <begin position="9"/>
        <end position="28"/>
    </location>
</feature>
<accession>A0ABR9QYB7</accession>
<feature type="transmembrane region" description="Helical" evidence="9">
    <location>
        <begin position="328"/>
        <end position="348"/>
    </location>
</feature>
<feature type="transmembrane region" description="Helical" evidence="9">
    <location>
        <begin position="435"/>
        <end position="456"/>
    </location>
</feature>
<evidence type="ECO:0000256" key="1">
    <source>
        <dbReference type="ARBA" id="ARBA00004651"/>
    </source>
</evidence>
<keyword evidence="7 9" id="KW-1133">Transmembrane helix</keyword>
<dbReference type="InterPro" id="IPR004685">
    <property type="entry name" value="Brnchd-chn_aa_trnsp_Livcs"/>
</dbReference>